<dbReference type="AlphaFoldDB" id="A0A0L0G6A0"/>
<dbReference type="GeneID" id="25903893"/>
<sequence length="129" mass="14800">MDRNFNTTMLTAKYIGPFTISVADTTSGMYENNIADGSSALSTGSPRILTTKFILRRICESTALHLFYKLKYIIGKYKHGELHATQRSLQMGHNPILFYTLFLSRINFYLCRKHFEAKLSTQVEAVVYF</sequence>
<organism evidence="1 2">
    <name type="scientific">Sphaeroforma arctica JP610</name>
    <dbReference type="NCBI Taxonomy" id="667725"/>
    <lineage>
        <taxon>Eukaryota</taxon>
        <taxon>Ichthyosporea</taxon>
        <taxon>Ichthyophonida</taxon>
        <taxon>Sphaeroforma</taxon>
    </lineage>
</organism>
<protein>
    <submittedName>
        <fullName evidence="1">Uncharacterized protein</fullName>
    </submittedName>
</protein>
<dbReference type="EMBL" id="KQ241767">
    <property type="protein sequence ID" value="KNC84396.1"/>
    <property type="molecule type" value="Genomic_DNA"/>
</dbReference>
<keyword evidence="2" id="KW-1185">Reference proteome</keyword>
<proteinExistence type="predicted"/>
<gene>
    <name evidence="1" type="ORF">SARC_03389</name>
</gene>
<accession>A0A0L0G6A0</accession>
<dbReference type="Proteomes" id="UP000054560">
    <property type="component" value="Unassembled WGS sequence"/>
</dbReference>
<reference evidence="1 2" key="1">
    <citation type="submission" date="2011-02" db="EMBL/GenBank/DDBJ databases">
        <title>The Genome Sequence of Sphaeroforma arctica JP610.</title>
        <authorList>
            <consortium name="The Broad Institute Genome Sequencing Platform"/>
            <person name="Russ C."/>
            <person name="Cuomo C."/>
            <person name="Young S.K."/>
            <person name="Zeng Q."/>
            <person name="Gargeya S."/>
            <person name="Alvarado L."/>
            <person name="Berlin A."/>
            <person name="Chapman S.B."/>
            <person name="Chen Z."/>
            <person name="Freedman E."/>
            <person name="Gellesch M."/>
            <person name="Goldberg J."/>
            <person name="Griggs A."/>
            <person name="Gujja S."/>
            <person name="Heilman E."/>
            <person name="Heiman D."/>
            <person name="Howarth C."/>
            <person name="Mehta T."/>
            <person name="Neiman D."/>
            <person name="Pearson M."/>
            <person name="Roberts A."/>
            <person name="Saif S."/>
            <person name="Shea T."/>
            <person name="Shenoy N."/>
            <person name="Sisk P."/>
            <person name="Stolte C."/>
            <person name="Sykes S."/>
            <person name="White J."/>
            <person name="Yandava C."/>
            <person name="Burger G."/>
            <person name="Gray M.W."/>
            <person name="Holland P.W.H."/>
            <person name="King N."/>
            <person name="Lang F.B.F."/>
            <person name="Roger A.J."/>
            <person name="Ruiz-Trillo I."/>
            <person name="Haas B."/>
            <person name="Nusbaum C."/>
            <person name="Birren B."/>
        </authorList>
    </citation>
    <scope>NUCLEOTIDE SEQUENCE [LARGE SCALE GENOMIC DNA]</scope>
    <source>
        <strain evidence="1 2">JP610</strain>
    </source>
</reference>
<name>A0A0L0G6A0_9EUKA</name>
<evidence type="ECO:0000313" key="2">
    <source>
        <dbReference type="Proteomes" id="UP000054560"/>
    </source>
</evidence>
<dbReference type="RefSeq" id="XP_014158298.1">
    <property type="nucleotide sequence ID" value="XM_014302823.1"/>
</dbReference>
<evidence type="ECO:0000313" key="1">
    <source>
        <dbReference type="EMBL" id="KNC84396.1"/>
    </source>
</evidence>